<organism evidence="9 10">
    <name type="scientific">Microbulbifer marinus</name>
    <dbReference type="NCBI Taxonomy" id="658218"/>
    <lineage>
        <taxon>Bacteria</taxon>
        <taxon>Pseudomonadati</taxon>
        <taxon>Pseudomonadota</taxon>
        <taxon>Gammaproteobacteria</taxon>
        <taxon>Cellvibrionales</taxon>
        <taxon>Microbulbiferaceae</taxon>
        <taxon>Microbulbifer</taxon>
    </lineage>
</organism>
<evidence type="ECO:0000256" key="1">
    <source>
        <dbReference type="ARBA" id="ARBA00009080"/>
    </source>
</evidence>
<dbReference type="EMBL" id="FNQO01000001">
    <property type="protein sequence ID" value="SDZ91190.1"/>
    <property type="molecule type" value="Genomic_DNA"/>
</dbReference>
<evidence type="ECO:0000256" key="2">
    <source>
        <dbReference type="ARBA" id="ARBA00022456"/>
    </source>
</evidence>
<dbReference type="InterPro" id="IPR036291">
    <property type="entry name" value="NAD(P)-bd_dom_sf"/>
</dbReference>
<dbReference type="STRING" id="658218.SAMN05216562_1164"/>
<dbReference type="EC" id="1.1.1.31" evidence="6"/>
<comment type="similarity">
    <text evidence="1 6">Belongs to the HIBADH-related family.</text>
</comment>
<dbReference type="PROSITE" id="PS00895">
    <property type="entry name" value="3_HYDROXYISOBUT_DH"/>
    <property type="match status" value="1"/>
</dbReference>
<keyword evidence="10" id="KW-1185">Reference proteome</keyword>
<dbReference type="InterPro" id="IPR008927">
    <property type="entry name" value="6-PGluconate_DH-like_C_sf"/>
</dbReference>
<evidence type="ECO:0000259" key="7">
    <source>
        <dbReference type="Pfam" id="PF03446"/>
    </source>
</evidence>
<dbReference type="PIRSF" id="PIRSF000103">
    <property type="entry name" value="HIBADH"/>
    <property type="match status" value="1"/>
</dbReference>
<dbReference type="InterPro" id="IPR006115">
    <property type="entry name" value="6PGDH_NADP-bd"/>
</dbReference>
<proteinExistence type="inferred from homology"/>
<keyword evidence="3 6" id="KW-0560">Oxidoreductase</keyword>
<dbReference type="Gene3D" id="3.40.50.720">
    <property type="entry name" value="NAD(P)-binding Rossmann-like Domain"/>
    <property type="match status" value="1"/>
</dbReference>
<dbReference type="InterPro" id="IPR002204">
    <property type="entry name" value="3-OH-isobutyrate_DH-rel_CS"/>
</dbReference>
<evidence type="ECO:0000313" key="9">
    <source>
        <dbReference type="EMBL" id="SDZ91190.1"/>
    </source>
</evidence>
<keyword evidence="4 6" id="KW-0520">NAD</keyword>
<dbReference type="InterPro" id="IPR011548">
    <property type="entry name" value="HIBADH"/>
</dbReference>
<dbReference type="InterPro" id="IPR029154">
    <property type="entry name" value="HIBADH-like_NADP-bd"/>
</dbReference>
<dbReference type="Gene3D" id="1.10.1040.10">
    <property type="entry name" value="N-(1-d-carboxylethyl)-l-norvaline Dehydrogenase, domain 2"/>
    <property type="match status" value="1"/>
</dbReference>
<sequence>MSKTVAFIGLGNMGGPMAANLVEAGFRVQGYDLSEDLLNAAAERGVEKASSATNAVAGARYVITMLPSDAAVESVYIDGTRLLAHIPEDALIIDCSTVSSATSKRLATQAKQRGLRAIDAPVSGGVAGAAAGTLSFMCGGDAEDVDSARELLSAMGANIFHAGAAGAGQTAKICNNMLLAIHMAGTAEALQLGVDNGLDPKVLSEIMLKSSGANWSLEKYNPMPGVMENVPASRDYSGGFQVQLMSKDLRLAQDTANASNSHTPLGSLVHNLFGLHGKMGNAGLDFSSIQQLFSRKIG</sequence>
<feature type="active site" evidence="5">
    <location>
        <position position="172"/>
    </location>
</feature>
<dbReference type="Proteomes" id="UP000198658">
    <property type="component" value="Unassembled WGS sequence"/>
</dbReference>
<dbReference type="InterPro" id="IPR015815">
    <property type="entry name" value="HIBADH-related"/>
</dbReference>
<protein>
    <recommendedName>
        <fullName evidence="6">3-hydroxyisobutyrate dehydrogenase</fullName>
        <shortName evidence="6">HIBADH</shortName>
        <ecNumber evidence="6">1.1.1.31</ecNumber>
    </recommendedName>
</protein>
<comment type="pathway">
    <text evidence="6">Amino-acid degradation; L-valine degradation.</text>
</comment>
<dbReference type="Pfam" id="PF14833">
    <property type="entry name" value="NAD_binding_11"/>
    <property type="match status" value="1"/>
</dbReference>
<accession>A0A1H3WW39</accession>
<name>A0A1H3WW39_9GAMM</name>
<dbReference type="SUPFAM" id="SSF48179">
    <property type="entry name" value="6-phosphogluconate dehydrogenase C-terminal domain-like"/>
    <property type="match status" value="1"/>
</dbReference>
<dbReference type="PANTHER" id="PTHR22981">
    <property type="entry name" value="3-HYDROXYISOBUTYRATE DEHYDROGENASE-RELATED"/>
    <property type="match status" value="1"/>
</dbReference>
<dbReference type="NCBIfam" id="TIGR01692">
    <property type="entry name" value="HIBADH"/>
    <property type="match status" value="1"/>
</dbReference>
<dbReference type="AlphaFoldDB" id="A0A1H3WW39"/>
<evidence type="ECO:0000256" key="3">
    <source>
        <dbReference type="ARBA" id="ARBA00023002"/>
    </source>
</evidence>
<evidence type="ECO:0000256" key="6">
    <source>
        <dbReference type="RuleBase" id="RU910714"/>
    </source>
</evidence>
<dbReference type="PANTHER" id="PTHR22981:SF7">
    <property type="entry name" value="3-HYDROXYISOBUTYRATE DEHYDROGENASE, MITOCHONDRIAL"/>
    <property type="match status" value="1"/>
</dbReference>
<comment type="catalytic activity">
    <reaction evidence="6">
        <text>3-hydroxy-2-methylpropanoate + NAD(+) = 2-methyl-3-oxopropanoate + NADH + H(+)</text>
        <dbReference type="Rhea" id="RHEA:17681"/>
        <dbReference type="ChEBI" id="CHEBI:11805"/>
        <dbReference type="ChEBI" id="CHEBI:15378"/>
        <dbReference type="ChEBI" id="CHEBI:57540"/>
        <dbReference type="ChEBI" id="CHEBI:57700"/>
        <dbReference type="ChEBI" id="CHEBI:57945"/>
        <dbReference type="EC" id="1.1.1.31"/>
    </reaction>
</comment>
<gene>
    <name evidence="9" type="ORF">SAMN05216562_1164</name>
</gene>
<evidence type="ECO:0000256" key="5">
    <source>
        <dbReference type="PIRSR" id="PIRSR000103-1"/>
    </source>
</evidence>
<dbReference type="GO" id="GO:0006574">
    <property type="term" value="P:L-valine catabolic process"/>
    <property type="evidence" value="ECO:0007669"/>
    <property type="project" value="UniProtKB-UniPathway"/>
</dbReference>
<feature type="domain" description="6-phosphogluconate dehydrogenase NADP-binding" evidence="7">
    <location>
        <begin position="4"/>
        <end position="163"/>
    </location>
</feature>
<evidence type="ECO:0000313" key="10">
    <source>
        <dbReference type="Proteomes" id="UP000198658"/>
    </source>
</evidence>
<dbReference type="GO" id="GO:0008442">
    <property type="term" value="F:3-hydroxyisobutyrate dehydrogenase activity"/>
    <property type="evidence" value="ECO:0007669"/>
    <property type="project" value="UniProtKB-EC"/>
</dbReference>
<dbReference type="InterPro" id="IPR013328">
    <property type="entry name" value="6PGD_dom2"/>
</dbReference>
<keyword evidence="2 6" id="KW-0101">Branched-chain amino acid catabolism</keyword>
<dbReference type="Pfam" id="PF03446">
    <property type="entry name" value="NAD_binding_2"/>
    <property type="match status" value="1"/>
</dbReference>
<dbReference type="SUPFAM" id="SSF51735">
    <property type="entry name" value="NAD(P)-binding Rossmann-fold domains"/>
    <property type="match status" value="1"/>
</dbReference>
<dbReference type="GO" id="GO:0050661">
    <property type="term" value="F:NADP binding"/>
    <property type="evidence" value="ECO:0007669"/>
    <property type="project" value="InterPro"/>
</dbReference>
<feature type="domain" description="3-hydroxyisobutyrate dehydrogenase-like NAD-binding" evidence="8">
    <location>
        <begin position="166"/>
        <end position="291"/>
    </location>
</feature>
<evidence type="ECO:0000256" key="4">
    <source>
        <dbReference type="ARBA" id="ARBA00023027"/>
    </source>
</evidence>
<dbReference type="FunFam" id="1.10.1040.10:FF:000006">
    <property type="entry name" value="3-hydroxyisobutyrate dehydrogenase"/>
    <property type="match status" value="1"/>
</dbReference>
<reference evidence="10" key="1">
    <citation type="submission" date="2016-10" db="EMBL/GenBank/DDBJ databases">
        <authorList>
            <person name="Varghese N."/>
            <person name="Submissions S."/>
        </authorList>
    </citation>
    <scope>NUCLEOTIDE SEQUENCE [LARGE SCALE GENOMIC DNA]</scope>
    <source>
        <strain evidence="10">CGMCC 1.10657</strain>
    </source>
</reference>
<evidence type="ECO:0000259" key="8">
    <source>
        <dbReference type="Pfam" id="PF14833"/>
    </source>
</evidence>
<dbReference type="UniPathway" id="UPA00362"/>
<dbReference type="GO" id="GO:0051287">
    <property type="term" value="F:NAD binding"/>
    <property type="evidence" value="ECO:0007669"/>
    <property type="project" value="InterPro"/>
</dbReference>